<protein>
    <recommendedName>
        <fullName evidence="8">ABC3 transporter permease C-terminal domain-containing protein</fullName>
    </recommendedName>
</protein>
<feature type="transmembrane region" description="Helical" evidence="7">
    <location>
        <begin position="320"/>
        <end position="342"/>
    </location>
</feature>
<keyword evidence="10" id="KW-1185">Reference proteome</keyword>
<feature type="transmembrane region" description="Helical" evidence="7">
    <location>
        <begin position="37"/>
        <end position="56"/>
    </location>
</feature>
<feature type="transmembrane region" description="Helical" evidence="7">
    <location>
        <begin position="1039"/>
        <end position="1061"/>
    </location>
</feature>
<evidence type="ECO:0000313" key="10">
    <source>
        <dbReference type="Proteomes" id="UP001144280"/>
    </source>
</evidence>
<reference evidence="9" key="1">
    <citation type="submission" date="2022-12" db="EMBL/GenBank/DDBJ databases">
        <title>New Phytohabitans aurantiacus sp. RD004123 nov., an actinomycete isolated from soil.</title>
        <authorList>
            <person name="Triningsih D.W."/>
            <person name="Harunari E."/>
            <person name="Igarashi Y."/>
        </authorList>
    </citation>
    <scope>NUCLEOTIDE SEQUENCE</scope>
    <source>
        <strain evidence="9">RD004123</strain>
    </source>
</reference>
<evidence type="ECO:0000256" key="5">
    <source>
        <dbReference type="ARBA" id="ARBA00023136"/>
    </source>
</evidence>
<keyword evidence="5 7" id="KW-0472">Membrane</keyword>
<dbReference type="PANTHER" id="PTHR30572">
    <property type="entry name" value="MEMBRANE COMPONENT OF TRANSPORTER-RELATED"/>
    <property type="match status" value="1"/>
</dbReference>
<comment type="caution">
    <text evidence="9">The sequence shown here is derived from an EMBL/GenBank/DDBJ whole genome shotgun (WGS) entry which is preliminary data.</text>
</comment>
<feature type="transmembrane region" description="Helical" evidence="7">
    <location>
        <begin position="992"/>
        <end position="1019"/>
    </location>
</feature>
<dbReference type="PANTHER" id="PTHR30572:SF4">
    <property type="entry name" value="ABC TRANSPORTER PERMEASE YTRF"/>
    <property type="match status" value="1"/>
</dbReference>
<keyword evidence="4 7" id="KW-1133">Transmembrane helix</keyword>
<evidence type="ECO:0000256" key="4">
    <source>
        <dbReference type="ARBA" id="ARBA00022989"/>
    </source>
</evidence>
<dbReference type="EMBL" id="BSDI01000001">
    <property type="protein sequence ID" value="GLH94873.1"/>
    <property type="molecule type" value="Genomic_DNA"/>
</dbReference>
<feature type="transmembrane region" description="Helical" evidence="7">
    <location>
        <begin position="938"/>
        <end position="957"/>
    </location>
</feature>
<keyword evidence="3 7" id="KW-0812">Transmembrane</keyword>
<evidence type="ECO:0000256" key="3">
    <source>
        <dbReference type="ARBA" id="ARBA00022692"/>
    </source>
</evidence>
<feature type="domain" description="ABC3 transporter permease C-terminal" evidence="8">
    <location>
        <begin position="324"/>
        <end position="436"/>
    </location>
</feature>
<feature type="domain" description="ABC3 transporter permease C-terminal" evidence="8">
    <location>
        <begin position="942"/>
        <end position="1057"/>
    </location>
</feature>
<sequence>MGTVYHVQVTKRTFHAGQPLNIHVTLVFRRARAAKSLLLAATGATLIATVLLTGLADYSRDVVDAGARSAILSSAPDERSVLVQGPAGSPTQLSERDRTLRDKLAGGLAGFDTQVIAAGYATGRQLSGDTGGAVPNADGVVFASVLFLEGLPEHADLIAGAWPQPGAAPVQATLAEAAAATLRAEVGDPIEITDRLSKKVGSVTVSGIWRPRDLTDPFWLLVPGVADGQLPSSSTYGPLVVTPDDFRAGFATTASAAWLIEPDLVGADVAGLQAARRDANSLTTNLATEVGFGSSGLVTSRIDQLADRQERADLVGRSALVTPMLLMVVLGGYALILVAGLLNEHRRGETALLRARGAARVQLAGLAIRESALVVLPAAALAPILATEVLRQADRAPVLTEGVLQLAPRLDALTWLVAAAAATGCALAMVGPSLRRGSTYVAELAARSRPTRWAAAQRVGFDLALIGLAVLGWVQLRQYSSPLTSAGLGIDPLLAATPTLGVLAGAVVALRVLPPVTRFAERYVARRNWTATVLGMWQAGRRPQAGPVLLLALAVAVSTLAWCLASTAEQSQVDQVDHQVGADLRLTELGNLPPDGRAEQVTKLPGVAAAASGWRESLRQDGSEEETSVVVVDTRAARDVMRARKDIAPGGLFAGMEEPVDAPTVDLPAGDRLTGEVVTGLSRWEAPPFVVVEPPVATEAVFATATGYHRVPLGQSRTGQPLRFSIDLATFQPAKLAGFLVDTRGASDMIVNWQVRSLRVGAAAVDLPGAGPWQARDRSGGKVGIKPDLSIGYESVSQGGWGINSATHLVVTRQRAAGTVPLVATPEALAGLRMGVGDKTRLTLGQSEVDVRVAGSVAAVPGTAGASAMLVDRAALAAEMFYEHGTVRQPQEWWLATRPGEHAVAADAAAKLAGMEVLDRVTLAADASRDPYGVGARAALFAAALGAILLAGTGVGVEMRATARRRVNELAVLHTLGAGPRLLARSLLAEQVFLAGIGVLAGAAVGIAVAATMAPLVILTPSAARPVPEPLLDIAWTPVLATAAGLLGLTLVLSALVATTVRQRLAAAQLRIGADT</sequence>
<organism evidence="9 10">
    <name type="scientific">Phytohabitans aurantiacus</name>
    <dbReference type="NCBI Taxonomy" id="3016789"/>
    <lineage>
        <taxon>Bacteria</taxon>
        <taxon>Bacillati</taxon>
        <taxon>Actinomycetota</taxon>
        <taxon>Actinomycetes</taxon>
        <taxon>Micromonosporales</taxon>
        <taxon>Micromonosporaceae</taxon>
    </lineage>
</organism>
<dbReference type="Pfam" id="PF02687">
    <property type="entry name" value="FtsX"/>
    <property type="match status" value="2"/>
</dbReference>
<evidence type="ECO:0000256" key="1">
    <source>
        <dbReference type="ARBA" id="ARBA00004651"/>
    </source>
</evidence>
<evidence type="ECO:0000313" key="9">
    <source>
        <dbReference type="EMBL" id="GLH94873.1"/>
    </source>
</evidence>
<comment type="subcellular location">
    <subcellularLocation>
        <location evidence="1">Cell membrane</location>
        <topology evidence="1">Multi-pass membrane protein</topology>
    </subcellularLocation>
</comment>
<dbReference type="Proteomes" id="UP001144280">
    <property type="component" value="Unassembled WGS sequence"/>
</dbReference>
<feature type="transmembrane region" description="Helical" evidence="7">
    <location>
        <begin position="548"/>
        <end position="568"/>
    </location>
</feature>
<name>A0ABQ5QKG3_9ACTN</name>
<evidence type="ECO:0000256" key="7">
    <source>
        <dbReference type="SAM" id="Phobius"/>
    </source>
</evidence>
<proteinExistence type="inferred from homology"/>
<evidence type="ECO:0000256" key="6">
    <source>
        <dbReference type="ARBA" id="ARBA00038076"/>
    </source>
</evidence>
<dbReference type="InterPro" id="IPR050250">
    <property type="entry name" value="Macrolide_Exporter_MacB"/>
</dbReference>
<comment type="similarity">
    <text evidence="6">Belongs to the ABC-4 integral membrane protein family.</text>
</comment>
<accession>A0ABQ5QKG3</accession>
<dbReference type="RefSeq" id="WP_281891711.1">
    <property type="nucleotide sequence ID" value="NZ_BSDI01000001.1"/>
</dbReference>
<dbReference type="InterPro" id="IPR003838">
    <property type="entry name" value="ABC3_permease_C"/>
</dbReference>
<keyword evidence="2" id="KW-1003">Cell membrane</keyword>
<feature type="transmembrane region" description="Helical" evidence="7">
    <location>
        <begin position="412"/>
        <end position="434"/>
    </location>
</feature>
<evidence type="ECO:0000256" key="2">
    <source>
        <dbReference type="ARBA" id="ARBA00022475"/>
    </source>
</evidence>
<feature type="transmembrane region" description="Helical" evidence="7">
    <location>
        <begin position="363"/>
        <end position="386"/>
    </location>
</feature>
<feature type="transmembrane region" description="Helical" evidence="7">
    <location>
        <begin position="455"/>
        <end position="474"/>
    </location>
</feature>
<evidence type="ECO:0000259" key="8">
    <source>
        <dbReference type="Pfam" id="PF02687"/>
    </source>
</evidence>
<feature type="transmembrane region" description="Helical" evidence="7">
    <location>
        <begin position="494"/>
        <end position="513"/>
    </location>
</feature>
<gene>
    <name evidence="9" type="ORF">Pa4123_01450</name>
</gene>